<dbReference type="InterPro" id="IPR036397">
    <property type="entry name" value="RNaseH_sf"/>
</dbReference>
<evidence type="ECO:0000256" key="10">
    <source>
        <dbReference type="SAM" id="MobiDB-lite"/>
    </source>
</evidence>
<dbReference type="STRING" id="1314783.A0A165P058"/>
<keyword evidence="4" id="KW-0378">Hydrolase</keyword>
<dbReference type="GO" id="GO:0046872">
    <property type="term" value="F:metal ion binding"/>
    <property type="evidence" value="ECO:0007669"/>
    <property type="project" value="UniProtKB-KW"/>
</dbReference>
<dbReference type="GO" id="GO:0003676">
    <property type="term" value="F:nucleic acid binding"/>
    <property type="evidence" value="ECO:0007669"/>
    <property type="project" value="InterPro"/>
</dbReference>
<dbReference type="Proteomes" id="UP000076727">
    <property type="component" value="Unassembled WGS sequence"/>
</dbReference>
<feature type="region of interest" description="Disordered" evidence="10">
    <location>
        <begin position="236"/>
        <end position="276"/>
    </location>
</feature>
<evidence type="ECO:0000256" key="5">
    <source>
        <dbReference type="ARBA" id="ARBA00022839"/>
    </source>
</evidence>
<name>A0A165P058_9APHY</name>
<keyword evidence="3" id="KW-0479">Metal-binding</keyword>
<evidence type="ECO:0000313" key="13">
    <source>
        <dbReference type="Proteomes" id="UP000076727"/>
    </source>
</evidence>
<gene>
    <name evidence="12" type="ORF">DAEQUDRAFT_792724</name>
</gene>
<keyword evidence="13" id="KW-1185">Reference proteome</keyword>
<keyword evidence="2" id="KW-0540">Nuclease</keyword>
<dbReference type="InterPro" id="IPR012337">
    <property type="entry name" value="RNaseH-like_sf"/>
</dbReference>
<reference evidence="12 13" key="1">
    <citation type="journal article" date="2016" name="Mol. Biol. Evol.">
        <title>Comparative Genomics of Early-Diverging Mushroom-Forming Fungi Provides Insights into the Origins of Lignocellulose Decay Capabilities.</title>
        <authorList>
            <person name="Nagy L.G."/>
            <person name="Riley R."/>
            <person name="Tritt A."/>
            <person name="Adam C."/>
            <person name="Daum C."/>
            <person name="Floudas D."/>
            <person name="Sun H."/>
            <person name="Yadav J.S."/>
            <person name="Pangilinan J."/>
            <person name="Larsson K.H."/>
            <person name="Matsuura K."/>
            <person name="Barry K."/>
            <person name="Labutti K."/>
            <person name="Kuo R."/>
            <person name="Ohm R.A."/>
            <person name="Bhattacharya S.S."/>
            <person name="Shirouzu T."/>
            <person name="Yoshinaga Y."/>
            <person name="Martin F.M."/>
            <person name="Grigoriev I.V."/>
            <person name="Hibbett D.S."/>
        </authorList>
    </citation>
    <scope>NUCLEOTIDE SEQUENCE [LARGE SCALE GENOMIC DNA]</scope>
    <source>
        <strain evidence="12 13">L-15889</strain>
    </source>
</reference>
<keyword evidence="7" id="KW-0539">Nucleus</keyword>
<sequence length="378" mass="42107">MAATIDLQQSTYKAIKAPAWPLYSWREKAPNARLVYTRDADEANAEIEKLRPGPLGLDMEWKPCFSVGELPHPVALVQLANDEVILLIQVRAMSKFPEKLRELLGSSLYVKAGVAITGDCEKLYRDYKVITRNCVDLSLLARTVDNARWKGGYRSSIGLNRLCEAYEELSLRKGKITRSNWELILSHAQQDYAANDGHSGYTLYCRLAAMAVTMSPIPQTTWYTFDFVGRTLDPETGMEWSPVNPNYDPGPPPPRLVQEDGTPVRKPKKQRPRKQVDLPHAANVSVMQSVSSSRMEEAADVPRSRVPHAHLPLWVPPQRVGTARNVATAGSSGRDADDVPLFVPRDSPDYHKYRSVREPGVRGGSIQLSAVTLTTCTV</sequence>
<dbReference type="GO" id="GO:0005634">
    <property type="term" value="C:nucleus"/>
    <property type="evidence" value="ECO:0007669"/>
    <property type="project" value="UniProtKB-SubCell"/>
</dbReference>
<evidence type="ECO:0000313" key="12">
    <source>
        <dbReference type="EMBL" id="KZT67596.1"/>
    </source>
</evidence>
<dbReference type="AlphaFoldDB" id="A0A165P058"/>
<evidence type="ECO:0000256" key="8">
    <source>
        <dbReference type="ARBA" id="ARBA00040531"/>
    </source>
</evidence>
<evidence type="ECO:0000259" key="11">
    <source>
        <dbReference type="SMART" id="SM00474"/>
    </source>
</evidence>
<evidence type="ECO:0000256" key="7">
    <source>
        <dbReference type="ARBA" id="ARBA00023242"/>
    </source>
</evidence>
<evidence type="ECO:0000256" key="1">
    <source>
        <dbReference type="ARBA" id="ARBA00004123"/>
    </source>
</evidence>
<dbReference type="OrthoDB" id="1920326at2759"/>
<evidence type="ECO:0000256" key="6">
    <source>
        <dbReference type="ARBA" id="ARBA00022842"/>
    </source>
</evidence>
<evidence type="ECO:0000256" key="3">
    <source>
        <dbReference type="ARBA" id="ARBA00022723"/>
    </source>
</evidence>
<dbReference type="SMART" id="SM00474">
    <property type="entry name" value="35EXOc"/>
    <property type="match status" value="1"/>
</dbReference>
<dbReference type="GO" id="GO:0008408">
    <property type="term" value="F:3'-5' exonuclease activity"/>
    <property type="evidence" value="ECO:0007669"/>
    <property type="project" value="InterPro"/>
</dbReference>
<comment type="subcellular location">
    <subcellularLocation>
        <location evidence="1">Nucleus</location>
    </subcellularLocation>
</comment>
<dbReference type="SUPFAM" id="SSF53098">
    <property type="entry name" value="Ribonuclease H-like"/>
    <property type="match status" value="1"/>
</dbReference>
<dbReference type="EMBL" id="KV429074">
    <property type="protein sequence ID" value="KZT67596.1"/>
    <property type="molecule type" value="Genomic_DNA"/>
</dbReference>
<dbReference type="InterPro" id="IPR051132">
    <property type="entry name" value="3-5_Exonuclease_domain"/>
</dbReference>
<dbReference type="GO" id="GO:0006139">
    <property type="term" value="P:nucleobase-containing compound metabolic process"/>
    <property type="evidence" value="ECO:0007669"/>
    <property type="project" value="InterPro"/>
</dbReference>
<dbReference type="PANTHER" id="PTHR13620:SF109">
    <property type="entry name" value="3'-5' EXONUCLEASE"/>
    <property type="match status" value="1"/>
</dbReference>
<protein>
    <recommendedName>
        <fullName evidence="8">3'-5' exonuclease</fullName>
    </recommendedName>
    <alternativeName>
        <fullName evidence="9">Werner Syndrome-like exonuclease</fullName>
    </alternativeName>
</protein>
<organism evidence="12 13">
    <name type="scientific">Daedalea quercina L-15889</name>
    <dbReference type="NCBI Taxonomy" id="1314783"/>
    <lineage>
        <taxon>Eukaryota</taxon>
        <taxon>Fungi</taxon>
        <taxon>Dikarya</taxon>
        <taxon>Basidiomycota</taxon>
        <taxon>Agaricomycotina</taxon>
        <taxon>Agaricomycetes</taxon>
        <taxon>Polyporales</taxon>
        <taxon>Fomitopsis</taxon>
    </lineage>
</organism>
<proteinExistence type="predicted"/>
<dbReference type="PANTHER" id="PTHR13620">
    <property type="entry name" value="3-5 EXONUCLEASE"/>
    <property type="match status" value="1"/>
</dbReference>
<dbReference type="InterPro" id="IPR002562">
    <property type="entry name" value="3'-5'_exonuclease_dom"/>
</dbReference>
<evidence type="ECO:0000256" key="9">
    <source>
        <dbReference type="ARBA" id="ARBA00042761"/>
    </source>
</evidence>
<keyword evidence="5" id="KW-0269">Exonuclease</keyword>
<dbReference type="CDD" id="cd06141">
    <property type="entry name" value="WRN_exo"/>
    <property type="match status" value="1"/>
</dbReference>
<evidence type="ECO:0000256" key="2">
    <source>
        <dbReference type="ARBA" id="ARBA00022722"/>
    </source>
</evidence>
<keyword evidence="6" id="KW-0460">Magnesium</keyword>
<accession>A0A165P058</accession>
<dbReference type="Pfam" id="PF01612">
    <property type="entry name" value="DNA_pol_A_exo1"/>
    <property type="match status" value="1"/>
</dbReference>
<dbReference type="Gene3D" id="3.30.420.10">
    <property type="entry name" value="Ribonuclease H-like superfamily/Ribonuclease H"/>
    <property type="match status" value="1"/>
</dbReference>
<feature type="domain" description="3'-5' exonuclease" evidence="11">
    <location>
        <begin position="34"/>
        <end position="212"/>
    </location>
</feature>
<evidence type="ECO:0000256" key="4">
    <source>
        <dbReference type="ARBA" id="ARBA00022801"/>
    </source>
</evidence>